<feature type="domain" description="WRKY" evidence="8">
    <location>
        <begin position="120"/>
        <end position="184"/>
    </location>
</feature>
<dbReference type="PANTHER" id="PTHR31221:SF360">
    <property type="entry name" value="WRKY DOMAIN-CONTAINING PROTEIN"/>
    <property type="match status" value="1"/>
</dbReference>
<keyword evidence="4" id="KW-0238">DNA-binding</keyword>
<evidence type="ECO:0000313" key="9">
    <source>
        <dbReference type="EMBL" id="KAK1267934.1"/>
    </source>
</evidence>
<dbReference type="Gene3D" id="2.20.25.80">
    <property type="entry name" value="WRKY domain"/>
    <property type="match status" value="1"/>
</dbReference>
<keyword evidence="3" id="KW-0805">Transcription regulation</keyword>
<dbReference type="SMART" id="SM00774">
    <property type="entry name" value="WRKY"/>
    <property type="match status" value="1"/>
</dbReference>
<organism evidence="9 10">
    <name type="scientific">Acorus gramineus</name>
    <name type="common">Dwarf sweet flag</name>
    <dbReference type="NCBI Taxonomy" id="55184"/>
    <lineage>
        <taxon>Eukaryota</taxon>
        <taxon>Viridiplantae</taxon>
        <taxon>Streptophyta</taxon>
        <taxon>Embryophyta</taxon>
        <taxon>Tracheophyta</taxon>
        <taxon>Spermatophyta</taxon>
        <taxon>Magnoliopsida</taxon>
        <taxon>Liliopsida</taxon>
        <taxon>Acoraceae</taxon>
        <taxon>Acorus</taxon>
    </lineage>
</organism>
<reference evidence="9" key="2">
    <citation type="submission" date="2023-06" db="EMBL/GenBank/DDBJ databases">
        <authorList>
            <person name="Ma L."/>
            <person name="Liu K.-W."/>
            <person name="Li Z."/>
            <person name="Hsiao Y.-Y."/>
            <person name="Qi Y."/>
            <person name="Fu T."/>
            <person name="Tang G."/>
            <person name="Zhang D."/>
            <person name="Sun W.-H."/>
            <person name="Liu D.-K."/>
            <person name="Li Y."/>
            <person name="Chen G.-Z."/>
            <person name="Liu X.-D."/>
            <person name="Liao X.-Y."/>
            <person name="Jiang Y.-T."/>
            <person name="Yu X."/>
            <person name="Hao Y."/>
            <person name="Huang J."/>
            <person name="Zhao X.-W."/>
            <person name="Ke S."/>
            <person name="Chen Y.-Y."/>
            <person name="Wu W.-L."/>
            <person name="Hsu J.-L."/>
            <person name="Lin Y.-F."/>
            <person name="Huang M.-D."/>
            <person name="Li C.-Y."/>
            <person name="Huang L."/>
            <person name="Wang Z.-W."/>
            <person name="Zhao X."/>
            <person name="Zhong W.-Y."/>
            <person name="Peng D.-H."/>
            <person name="Ahmad S."/>
            <person name="Lan S."/>
            <person name="Zhang J.-S."/>
            <person name="Tsai W.-C."/>
            <person name="Van De Peer Y."/>
            <person name="Liu Z.-J."/>
        </authorList>
    </citation>
    <scope>NUCLEOTIDE SEQUENCE</scope>
    <source>
        <strain evidence="9">SCP</strain>
        <tissue evidence="9">Leaves</tissue>
    </source>
</reference>
<keyword evidence="6" id="KW-0539">Nucleus</keyword>
<evidence type="ECO:0000256" key="7">
    <source>
        <dbReference type="SAM" id="MobiDB-lite"/>
    </source>
</evidence>
<dbReference type="InterPro" id="IPR036576">
    <property type="entry name" value="WRKY_dom_sf"/>
</dbReference>
<dbReference type="Proteomes" id="UP001179952">
    <property type="component" value="Unassembled WGS sequence"/>
</dbReference>
<dbReference type="InterPro" id="IPR044810">
    <property type="entry name" value="WRKY_plant"/>
</dbReference>
<gene>
    <name evidence="9" type="ORF">QJS04_geneDACA013765</name>
</gene>
<evidence type="ECO:0000313" key="10">
    <source>
        <dbReference type="Proteomes" id="UP001179952"/>
    </source>
</evidence>
<feature type="region of interest" description="Disordered" evidence="7">
    <location>
        <begin position="69"/>
        <end position="124"/>
    </location>
</feature>
<keyword evidence="2" id="KW-0677">Repeat</keyword>
<reference evidence="9" key="1">
    <citation type="journal article" date="2023" name="Nat. Commun.">
        <title>Diploid and tetraploid genomes of Acorus and the evolution of monocots.</title>
        <authorList>
            <person name="Ma L."/>
            <person name="Liu K.W."/>
            <person name="Li Z."/>
            <person name="Hsiao Y.Y."/>
            <person name="Qi Y."/>
            <person name="Fu T."/>
            <person name="Tang G.D."/>
            <person name="Zhang D."/>
            <person name="Sun W.H."/>
            <person name="Liu D.K."/>
            <person name="Li Y."/>
            <person name="Chen G.Z."/>
            <person name="Liu X.D."/>
            <person name="Liao X.Y."/>
            <person name="Jiang Y.T."/>
            <person name="Yu X."/>
            <person name="Hao Y."/>
            <person name="Huang J."/>
            <person name="Zhao X.W."/>
            <person name="Ke S."/>
            <person name="Chen Y.Y."/>
            <person name="Wu W.L."/>
            <person name="Hsu J.L."/>
            <person name="Lin Y.F."/>
            <person name="Huang M.D."/>
            <person name="Li C.Y."/>
            <person name="Huang L."/>
            <person name="Wang Z.W."/>
            <person name="Zhao X."/>
            <person name="Zhong W.Y."/>
            <person name="Peng D.H."/>
            <person name="Ahmad S."/>
            <person name="Lan S."/>
            <person name="Zhang J.S."/>
            <person name="Tsai W.C."/>
            <person name="Van de Peer Y."/>
            <person name="Liu Z.J."/>
        </authorList>
    </citation>
    <scope>NUCLEOTIDE SEQUENCE</scope>
    <source>
        <strain evidence="9">SCP</strain>
    </source>
</reference>
<dbReference type="Pfam" id="PF03106">
    <property type="entry name" value="WRKY"/>
    <property type="match status" value="1"/>
</dbReference>
<feature type="compositionally biased region" description="Polar residues" evidence="7">
    <location>
        <begin position="82"/>
        <end position="97"/>
    </location>
</feature>
<dbReference type="GO" id="GO:0043565">
    <property type="term" value="F:sequence-specific DNA binding"/>
    <property type="evidence" value="ECO:0007669"/>
    <property type="project" value="InterPro"/>
</dbReference>
<keyword evidence="5" id="KW-0804">Transcription</keyword>
<evidence type="ECO:0000256" key="6">
    <source>
        <dbReference type="ARBA" id="ARBA00023242"/>
    </source>
</evidence>
<evidence type="ECO:0000256" key="1">
    <source>
        <dbReference type="ARBA" id="ARBA00004123"/>
    </source>
</evidence>
<dbReference type="GO" id="GO:0003700">
    <property type="term" value="F:DNA-binding transcription factor activity"/>
    <property type="evidence" value="ECO:0007669"/>
    <property type="project" value="InterPro"/>
</dbReference>
<dbReference type="InterPro" id="IPR003657">
    <property type="entry name" value="WRKY_dom"/>
</dbReference>
<feature type="region of interest" description="Disordered" evidence="7">
    <location>
        <begin position="262"/>
        <end position="317"/>
    </location>
</feature>
<evidence type="ECO:0000259" key="8">
    <source>
        <dbReference type="PROSITE" id="PS50811"/>
    </source>
</evidence>
<keyword evidence="10" id="KW-1185">Reference proteome</keyword>
<sequence length="317" mass="34379">MVLRTFDIFVVLIIINTKHFQVNSAVDQPQSEPSVKVSVRPENPIQSNNLESNGFPSQTQQGFHLQLSFPEPSDTKDLVGNVNFNPQPSDSIMSNENSPPPDDQPDGEGGDRRGDFSSVAVGAPAEDGYNWRKYGQKQVKGSEFPRSYYKCTHPTCPVKKKVERSHEGHITEIIYKGAHNHPKPPPNRRSGVGSCQQISDMQYDGTEQHDSQDKSLWGASQGGGVIGNGRPDWRSDCGLDAAAPSAAAASVGPEYGVLATSMQTQDGPRFEAHDAIDVSSTLSNDEDEDDQRTPGSMSMGCDGDGDGDGDESESKRR</sequence>
<feature type="region of interest" description="Disordered" evidence="7">
    <location>
        <begin position="176"/>
        <end position="195"/>
    </location>
</feature>
<comment type="caution">
    <text evidence="9">The sequence shown here is derived from an EMBL/GenBank/DDBJ whole genome shotgun (WGS) entry which is preliminary data.</text>
</comment>
<dbReference type="SUPFAM" id="SSF118290">
    <property type="entry name" value="WRKY DNA-binding domain"/>
    <property type="match status" value="1"/>
</dbReference>
<dbReference type="AlphaFoldDB" id="A0AAV9AUW6"/>
<accession>A0AAV9AUW6</accession>
<proteinExistence type="predicted"/>
<dbReference type="GO" id="GO:0005634">
    <property type="term" value="C:nucleus"/>
    <property type="evidence" value="ECO:0007669"/>
    <property type="project" value="UniProtKB-SubCell"/>
</dbReference>
<dbReference type="PANTHER" id="PTHR31221">
    <property type="entry name" value="WRKY TRANSCRIPTION FACTOR PROTEIN 1-RELATED"/>
    <property type="match status" value="1"/>
</dbReference>
<evidence type="ECO:0000256" key="5">
    <source>
        <dbReference type="ARBA" id="ARBA00023163"/>
    </source>
</evidence>
<comment type="subcellular location">
    <subcellularLocation>
        <location evidence="1">Nucleus</location>
    </subcellularLocation>
</comment>
<evidence type="ECO:0000256" key="2">
    <source>
        <dbReference type="ARBA" id="ARBA00022737"/>
    </source>
</evidence>
<protein>
    <submittedName>
        <fullName evidence="9">WRKY transcription factor 2</fullName>
    </submittedName>
</protein>
<feature type="region of interest" description="Disordered" evidence="7">
    <location>
        <begin position="200"/>
        <end position="245"/>
    </location>
</feature>
<dbReference type="EMBL" id="JAUJYN010000006">
    <property type="protein sequence ID" value="KAK1267934.1"/>
    <property type="molecule type" value="Genomic_DNA"/>
</dbReference>
<evidence type="ECO:0000256" key="3">
    <source>
        <dbReference type="ARBA" id="ARBA00023015"/>
    </source>
</evidence>
<dbReference type="PROSITE" id="PS50811">
    <property type="entry name" value="WRKY"/>
    <property type="match status" value="1"/>
</dbReference>
<evidence type="ECO:0000256" key="4">
    <source>
        <dbReference type="ARBA" id="ARBA00023125"/>
    </source>
</evidence>
<name>A0AAV9AUW6_ACOGR</name>
<dbReference type="FunFam" id="2.20.25.80:FF:000006">
    <property type="entry name" value="WRKY transcription factor"/>
    <property type="match status" value="1"/>
</dbReference>